<evidence type="ECO:0000256" key="1">
    <source>
        <dbReference type="ARBA" id="ARBA00004141"/>
    </source>
</evidence>
<comment type="similarity">
    <text evidence="5">Belongs to the laat-1 family.</text>
</comment>
<comment type="subcellular location">
    <subcellularLocation>
        <location evidence="1">Membrane</location>
        <topology evidence="1">Multi-pass membrane protein</topology>
    </subcellularLocation>
</comment>
<dbReference type="EMBL" id="AZGY01000002">
    <property type="protein sequence ID" value="OAA32013.1"/>
    <property type="molecule type" value="Genomic_DNA"/>
</dbReference>
<comment type="caution">
    <text evidence="9">The sequence shown here is derived from an EMBL/GenBank/DDBJ whole genome shotgun (WGS) entry which is preliminary data.</text>
</comment>
<name>A0A166U3M7_9HYPO</name>
<dbReference type="Proteomes" id="UP000078544">
    <property type="component" value="Unassembled WGS sequence"/>
</dbReference>
<feature type="transmembrane region" description="Helical" evidence="8">
    <location>
        <begin position="203"/>
        <end position="221"/>
    </location>
</feature>
<dbReference type="GO" id="GO:0034486">
    <property type="term" value="P:vacuolar transmembrane transport"/>
    <property type="evidence" value="ECO:0007669"/>
    <property type="project" value="UniProtKB-ARBA"/>
</dbReference>
<evidence type="ECO:0000256" key="3">
    <source>
        <dbReference type="ARBA" id="ARBA00022989"/>
    </source>
</evidence>
<feature type="transmembrane region" description="Helical" evidence="8">
    <location>
        <begin position="241"/>
        <end position="261"/>
    </location>
</feature>
<protein>
    <submittedName>
        <fullName evidence="9">PQ loop repeat protein</fullName>
    </submittedName>
</protein>
<evidence type="ECO:0000256" key="2">
    <source>
        <dbReference type="ARBA" id="ARBA00022692"/>
    </source>
</evidence>
<feature type="transmembrane region" description="Helical" evidence="8">
    <location>
        <begin position="167"/>
        <end position="191"/>
    </location>
</feature>
<dbReference type="GO" id="GO:0015174">
    <property type="term" value="F:basic amino acid transmembrane transporter activity"/>
    <property type="evidence" value="ECO:0007669"/>
    <property type="project" value="UniProtKB-ARBA"/>
</dbReference>
<evidence type="ECO:0000256" key="5">
    <source>
        <dbReference type="ARBA" id="ARBA00038039"/>
    </source>
</evidence>
<evidence type="ECO:0000313" key="9">
    <source>
        <dbReference type="EMBL" id="OAA32013.1"/>
    </source>
</evidence>
<dbReference type="PANTHER" id="PTHR16201:SF35">
    <property type="entry name" value="VACUOLAR AMINO ACID TRANSPORTER YPQ1-RELATED"/>
    <property type="match status" value="1"/>
</dbReference>
<feature type="transmembrane region" description="Helical" evidence="8">
    <location>
        <begin position="281"/>
        <end position="308"/>
    </location>
</feature>
<evidence type="ECO:0000256" key="6">
    <source>
        <dbReference type="ARBA" id="ARBA00050768"/>
    </source>
</evidence>
<gene>
    <name evidence="9" type="ORF">AAL_01345</name>
</gene>
<evidence type="ECO:0000256" key="8">
    <source>
        <dbReference type="SAM" id="Phobius"/>
    </source>
</evidence>
<dbReference type="AlphaFoldDB" id="A0A166U3M7"/>
<feature type="transmembrane region" description="Helical" evidence="8">
    <location>
        <begin position="6"/>
        <end position="23"/>
    </location>
</feature>
<feature type="region of interest" description="Disordered" evidence="7">
    <location>
        <begin position="317"/>
        <end position="355"/>
    </location>
</feature>
<feature type="transmembrane region" description="Helical" evidence="8">
    <location>
        <begin position="35"/>
        <end position="54"/>
    </location>
</feature>
<organism evidence="9 10">
    <name type="scientific">Moelleriella libera RCEF 2490</name>
    <dbReference type="NCBI Taxonomy" id="1081109"/>
    <lineage>
        <taxon>Eukaryota</taxon>
        <taxon>Fungi</taxon>
        <taxon>Dikarya</taxon>
        <taxon>Ascomycota</taxon>
        <taxon>Pezizomycotina</taxon>
        <taxon>Sordariomycetes</taxon>
        <taxon>Hypocreomycetidae</taxon>
        <taxon>Hypocreales</taxon>
        <taxon>Clavicipitaceae</taxon>
        <taxon>Moelleriella</taxon>
    </lineage>
</organism>
<dbReference type="GO" id="GO:0098852">
    <property type="term" value="C:lytic vacuole membrane"/>
    <property type="evidence" value="ECO:0007669"/>
    <property type="project" value="UniProtKB-ARBA"/>
</dbReference>
<keyword evidence="3 8" id="KW-1133">Transmembrane helix</keyword>
<evidence type="ECO:0000256" key="7">
    <source>
        <dbReference type="SAM" id="MobiDB-lite"/>
    </source>
</evidence>
<dbReference type="PANTHER" id="PTHR16201">
    <property type="entry name" value="SEVEN TRANSMEMBRANE PROTEIN 1-RELATED"/>
    <property type="match status" value="1"/>
</dbReference>
<accession>A0A166U3M7</accession>
<dbReference type="FunFam" id="1.20.1280.290:FF:000009">
    <property type="entry name" value="PQ loop repeat family protein"/>
    <property type="match status" value="1"/>
</dbReference>
<dbReference type="Pfam" id="PF04193">
    <property type="entry name" value="PQ-loop"/>
    <property type="match status" value="2"/>
</dbReference>
<proteinExistence type="inferred from homology"/>
<evidence type="ECO:0000313" key="10">
    <source>
        <dbReference type="Proteomes" id="UP000078544"/>
    </source>
</evidence>
<evidence type="ECO:0000256" key="4">
    <source>
        <dbReference type="ARBA" id="ARBA00023136"/>
    </source>
</evidence>
<keyword evidence="4 8" id="KW-0472">Membrane</keyword>
<dbReference type="InterPro" id="IPR006603">
    <property type="entry name" value="PQ-loop_rpt"/>
</dbReference>
<comment type="catalytic activity">
    <reaction evidence="6">
        <text>L-histidine(out) + L-arginine(in) = L-histidine(in) + L-arginine(out)</text>
        <dbReference type="Rhea" id="RHEA:71063"/>
        <dbReference type="ChEBI" id="CHEBI:32682"/>
        <dbReference type="ChEBI" id="CHEBI:57595"/>
    </reaction>
</comment>
<dbReference type="Gene3D" id="1.20.1280.290">
    <property type="match status" value="2"/>
</dbReference>
<feature type="transmembrane region" description="Helical" evidence="8">
    <location>
        <begin position="60"/>
        <end position="80"/>
    </location>
</feature>
<dbReference type="OrthoDB" id="8048523at2759"/>
<dbReference type="InterPro" id="IPR051415">
    <property type="entry name" value="LAAT-1"/>
</dbReference>
<sequence>MAGCFGADLAVCSVIVFIPQIYANWKRKSTEAVSPLFPMIWLSGDICNVVGAILQDVQGTVIALAVYYAFADVTLIGQCISYGGFRRMFRGDESDVVTDQPATAPSPRVQASERTALLSEGDVAEPGLSNAGSSGTNAINWTGLSPAVPHIPPVRPEMQMRSTLQSLLFKFLIVLGVCASSVVSWVLWVSFKGSPKTGPALETNTLGQVFGGLCAVFYIGARIPQLYHNIRRGTTEGLDPLFFTFACMGNVTFIASILALVPHCEQECGPGEEKRLYGKHVLINVPWLAGSSLTLLQDLFILGQAFYFDRKARLHAQSRSEQEGVPQQPTDDEGDGPSPSHDPRPLLQRGDSDTG</sequence>
<keyword evidence="2 8" id="KW-0812">Transmembrane</keyword>
<keyword evidence="10" id="KW-1185">Reference proteome</keyword>
<dbReference type="SMART" id="SM00679">
    <property type="entry name" value="CTNS"/>
    <property type="match status" value="2"/>
</dbReference>
<reference evidence="9 10" key="1">
    <citation type="journal article" date="2016" name="Genome Biol. Evol.">
        <title>Divergent and convergent evolution of fungal pathogenicity.</title>
        <authorList>
            <person name="Shang Y."/>
            <person name="Xiao G."/>
            <person name="Zheng P."/>
            <person name="Cen K."/>
            <person name="Zhan S."/>
            <person name="Wang C."/>
        </authorList>
    </citation>
    <scope>NUCLEOTIDE SEQUENCE [LARGE SCALE GENOMIC DNA]</scope>
    <source>
        <strain evidence="9 10">RCEF 2490</strain>
    </source>
</reference>